<evidence type="ECO:0000313" key="8">
    <source>
        <dbReference type="EMBL" id="KAL2645446.1"/>
    </source>
</evidence>
<dbReference type="SMART" id="SM00320">
    <property type="entry name" value="WD40"/>
    <property type="match status" value="4"/>
</dbReference>
<dbReference type="Proteomes" id="UP001605036">
    <property type="component" value="Unassembled WGS sequence"/>
</dbReference>
<dbReference type="Pfam" id="PF00400">
    <property type="entry name" value="WD40"/>
    <property type="match status" value="3"/>
</dbReference>
<keyword evidence="9" id="KW-1185">Reference proteome</keyword>
<organism evidence="8 9">
    <name type="scientific">Riccia fluitans</name>
    <dbReference type="NCBI Taxonomy" id="41844"/>
    <lineage>
        <taxon>Eukaryota</taxon>
        <taxon>Viridiplantae</taxon>
        <taxon>Streptophyta</taxon>
        <taxon>Embryophyta</taxon>
        <taxon>Marchantiophyta</taxon>
        <taxon>Marchantiopsida</taxon>
        <taxon>Marchantiidae</taxon>
        <taxon>Marchantiales</taxon>
        <taxon>Ricciaceae</taxon>
        <taxon>Riccia</taxon>
    </lineage>
</organism>
<keyword evidence="3 6" id="KW-0819">tRNA processing</keyword>
<dbReference type="PANTHER" id="PTHR16288:SF0">
    <property type="entry name" value="TRNA (GUANINE-N(7)-)-METHYLTRANSFERASE NON-CATALYTIC SUBUNIT WDR4"/>
    <property type="match status" value="1"/>
</dbReference>
<dbReference type="Gene3D" id="2.130.10.10">
    <property type="entry name" value="YVTN repeat-like/Quinoprotein amine dehydrogenase"/>
    <property type="match status" value="2"/>
</dbReference>
<evidence type="ECO:0000256" key="7">
    <source>
        <dbReference type="PROSITE-ProRule" id="PRU00221"/>
    </source>
</evidence>
<dbReference type="InterPro" id="IPR015943">
    <property type="entry name" value="WD40/YVTN_repeat-like_dom_sf"/>
</dbReference>
<comment type="similarity">
    <text evidence="6">Belongs to the WD repeat TRM82 family.</text>
</comment>
<evidence type="ECO:0000256" key="1">
    <source>
        <dbReference type="ARBA" id="ARBA00004123"/>
    </source>
</evidence>
<protein>
    <recommendedName>
        <fullName evidence="6">tRNA (guanine-N(7)-)-methyltransferase non-catalytic subunit</fullName>
    </recommendedName>
    <alternativeName>
        <fullName evidence="6">WD repeat-containing protein 4 homolog</fullName>
    </alternativeName>
</protein>
<feature type="repeat" description="WD" evidence="7">
    <location>
        <begin position="57"/>
        <end position="98"/>
    </location>
</feature>
<dbReference type="AlphaFoldDB" id="A0ABD1ZCG5"/>
<comment type="caution">
    <text evidence="8">The sequence shown here is derived from an EMBL/GenBank/DDBJ whole genome shotgun (WGS) entry which is preliminary data.</text>
</comment>
<dbReference type="GO" id="GO:0005634">
    <property type="term" value="C:nucleus"/>
    <property type="evidence" value="ECO:0007669"/>
    <property type="project" value="UniProtKB-SubCell"/>
</dbReference>
<dbReference type="GO" id="GO:0106004">
    <property type="term" value="P:tRNA (guanine-N7)-methylation"/>
    <property type="evidence" value="ECO:0007669"/>
    <property type="project" value="UniProtKB-UniRule"/>
</dbReference>
<evidence type="ECO:0000256" key="4">
    <source>
        <dbReference type="ARBA" id="ARBA00022737"/>
    </source>
</evidence>
<proteinExistence type="inferred from homology"/>
<feature type="repeat" description="WD" evidence="7">
    <location>
        <begin position="192"/>
        <end position="237"/>
    </location>
</feature>
<comment type="subunit">
    <text evidence="6">Forms a heterodimer with the catalytic subunit.</text>
</comment>
<comment type="pathway">
    <text evidence="6">tRNA modification; N(7)-methylguanine-tRNA biosynthesis.</text>
</comment>
<gene>
    <name evidence="8" type="ORF">R1flu_013033</name>
</gene>
<reference evidence="8 9" key="1">
    <citation type="submission" date="2024-09" db="EMBL/GenBank/DDBJ databases">
        <title>Chromosome-scale assembly of Riccia fluitans.</title>
        <authorList>
            <person name="Paukszto L."/>
            <person name="Sawicki J."/>
            <person name="Karawczyk K."/>
            <person name="Piernik-Szablinska J."/>
            <person name="Szczecinska M."/>
            <person name="Mazdziarz M."/>
        </authorList>
    </citation>
    <scope>NUCLEOTIDE SEQUENCE [LARGE SCALE GENOMIC DNA]</scope>
    <source>
        <strain evidence="8">Rf_01</strain>
        <tissue evidence="8">Aerial parts of the thallus</tissue>
    </source>
</reference>
<comment type="subcellular location">
    <subcellularLocation>
        <location evidence="1 6">Nucleus</location>
    </subcellularLocation>
</comment>
<evidence type="ECO:0000256" key="6">
    <source>
        <dbReference type="HAMAP-Rule" id="MF_03056"/>
    </source>
</evidence>
<keyword evidence="4 6" id="KW-0677">Repeat</keyword>
<keyword evidence="5 6" id="KW-0539">Nucleus</keyword>
<dbReference type="PROSITE" id="PS50082">
    <property type="entry name" value="WD_REPEATS_2"/>
    <property type="match status" value="2"/>
</dbReference>
<dbReference type="InterPro" id="IPR028884">
    <property type="entry name" value="Trm82"/>
</dbReference>
<accession>A0ABD1ZCG5</accession>
<evidence type="ECO:0000313" key="9">
    <source>
        <dbReference type="Proteomes" id="UP001605036"/>
    </source>
</evidence>
<comment type="function">
    <text evidence="6">Required for the formation of N(7)-methylguanine at position 46 (m7G46) in tRNA. In the complex, it is required to stabilize and induce conformational changes of the catalytic subunit.</text>
</comment>
<dbReference type="HAMAP" id="MF_03056">
    <property type="entry name" value="TRM82"/>
    <property type="match status" value="1"/>
</dbReference>
<evidence type="ECO:0000256" key="3">
    <source>
        <dbReference type="ARBA" id="ARBA00022694"/>
    </source>
</evidence>
<dbReference type="InterPro" id="IPR001680">
    <property type="entry name" value="WD40_rpt"/>
</dbReference>
<sequence length="448" mass="48654">MEDHGASLGAGVGDMMAPALISVHPDGSCVVVAIGAGLRIFDLLRNEQVVVSDETVPARHGEAIRAISFNDKGNFFSSAGDDKLVKLWNTESWSCIKTIRLPKKVTSVAFSKDSKWVLFADKFGAVYTLPTAVKEEKDEPAQLLAHCCSIITDLEVTSEGKYIVTSDRDFKIRVSVFPADPLKGAPEIWSYCLGHTSFVTCTAFVGSQTSGQQLLVSGSGDSTVRLWDYKTGKMLHVFDTNELEAVRDDKTVDCAARAVIGLSVSPDGSIVAVLLERFTGVLLLEYDDLGKRLKHLQSIILSEHVVPTSLAFDVASRLWIVAGAAESIELGDQLVTPEEAAAAEARAQMTAKMAVAHVRLIVRCSGAVGQDAEKAAHYELSEKESMLGGEALLSTLEGGRADSGEVAVAAEAAEQAMRKLMSKRQYTLQERENRKRFRNDKKFERNEV</sequence>
<keyword evidence="2 6" id="KW-0853">WD repeat</keyword>
<dbReference type="InterPro" id="IPR036322">
    <property type="entry name" value="WD40_repeat_dom_sf"/>
</dbReference>
<dbReference type="SUPFAM" id="SSF50978">
    <property type="entry name" value="WD40 repeat-like"/>
    <property type="match status" value="1"/>
</dbReference>
<dbReference type="PANTHER" id="PTHR16288">
    <property type="entry name" value="WD40 REPEAT PROTEIN 4"/>
    <property type="match status" value="1"/>
</dbReference>
<evidence type="ECO:0000256" key="5">
    <source>
        <dbReference type="ARBA" id="ARBA00023242"/>
    </source>
</evidence>
<evidence type="ECO:0000256" key="2">
    <source>
        <dbReference type="ARBA" id="ARBA00022574"/>
    </source>
</evidence>
<dbReference type="EMBL" id="JBHFFA010000002">
    <property type="protein sequence ID" value="KAL2645446.1"/>
    <property type="molecule type" value="Genomic_DNA"/>
</dbReference>
<dbReference type="PROSITE" id="PS50294">
    <property type="entry name" value="WD_REPEATS_REGION"/>
    <property type="match status" value="2"/>
</dbReference>
<name>A0ABD1ZCG5_9MARC</name>